<evidence type="ECO:0000313" key="3">
    <source>
        <dbReference type="Proteomes" id="UP000037982"/>
    </source>
</evidence>
<feature type="compositionally biased region" description="Low complexity" evidence="1">
    <location>
        <begin position="74"/>
        <end position="89"/>
    </location>
</feature>
<feature type="compositionally biased region" description="Low complexity" evidence="1">
    <location>
        <begin position="22"/>
        <end position="49"/>
    </location>
</feature>
<dbReference type="Proteomes" id="UP000037982">
    <property type="component" value="Unassembled WGS sequence"/>
</dbReference>
<name>A0A0N0H471_9ACTN</name>
<dbReference type="EMBL" id="LGKG01000001">
    <property type="protein sequence ID" value="KPC66871.1"/>
    <property type="molecule type" value="Genomic_DNA"/>
</dbReference>
<evidence type="ECO:0000256" key="1">
    <source>
        <dbReference type="SAM" id="MobiDB-lite"/>
    </source>
</evidence>
<feature type="region of interest" description="Disordered" evidence="1">
    <location>
        <begin position="1"/>
        <end position="109"/>
    </location>
</feature>
<sequence>MPAGATTQDRASRAAVSQAVPRAGSSSSGQSGSSAATARSQKQPTSSAGRGRGGVGSRPPQQPVKAALTSGFLRAVRTVQAAAATTRPAASPPAPTGGRRVSARSTPAR</sequence>
<gene>
    <name evidence="2" type="ORF">ADL29_01385</name>
</gene>
<proteinExistence type="predicted"/>
<evidence type="ECO:0000313" key="2">
    <source>
        <dbReference type="EMBL" id="KPC66871.1"/>
    </source>
</evidence>
<keyword evidence="3" id="KW-1185">Reference proteome</keyword>
<organism evidence="2 3">
    <name type="scientific">Streptomyces chattanoogensis</name>
    <dbReference type="NCBI Taxonomy" id="66876"/>
    <lineage>
        <taxon>Bacteria</taxon>
        <taxon>Bacillati</taxon>
        <taxon>Actinomycetota</taxon>
        <taxon>Actinomycetes</taxon>
        <taxon>Kitasatosporales</taxon>
        <taxon>Streptomycetaceae</taxon>
        <taxon>Streptomyces</taxon>
    </lineage>
</organism>
<reference evidence="3" key="1">
    <citation type="submission" date="2015-07" db="EMBL/GenBank/DDBJ databases">
        <authorList>
            <person name="Ju K.-S."/>
            <person name="Doroghazi J.R."/>
            <person name="Metcalf W.W."/>
        </authorList>
    </citation>
    <scope>NUCLEOTIDE SEQUENCE [LARGE SCALE GENOMIC DNA]</scope>
    <source>
        <strain evidence="3">NRRL ISP-5002</strain>
    </source>
</reference>
<comment type="caution">
    <text evidence="2">The sequence shown here is derived from an EMBL/GenBank/DDBJ whole genome shotgun (WGS) entry which is preliminary data.</text>
</comment>
<dbReference type="PATRIC" id="fig|66876.3.peg.299"/>
<dbReference type="AlphaFoldDB" id="A0A0N0H471"/>
<protein>
    <submittedName>
        <fullName evidence="2">Uncharacterized protein</fullName>
    </submittedName>
</protein>
<accession>A0A0N0H471</accession>